<dbReference type="Gene3D" id="1.10.510.10">
    <property type="entry name" value="Transferase(Phosphotransferase) domain 1"/>
    <property type="match status" value="1"/>
</dbReference>
<dbReference type="OrthoDB" id="2018833at2759"/>
<keyword evidence="2 4" id="KW-0547">Nucleotide-binding</keyword>
<dbReference type="PROSITE" id="PS00108">
    <property type="entry name" value="PROTEIN_KINASE_ST"/>
    <property type="match status" value="1"/>
</dbReference>
<dbReference type="InterPro" id="IPR020561">
    <property type="entry name" value="PRibGlycinamid_synth_ATP-grasp"/>
</dbReference>
<reference evidence="7 8" key="1">
    <citation type="submission" date="2020-10" db="EMBL/GenBank/DDBJ databases">
        <title>The Coptis chinensis genome and diversification of protoberbering-type alkaloids.</title>
        <authorList>
            <person name="Wang B."/>
            <person name="Shu S."/>
            <person name="Song C."/>
            <person name="Liu Y."/>
        </authorList>
    </citation>
    <scope>NUCLEOTIDE SEQUENCE [LARGE SCALE GENOMIC DNA]</scope>
    <source>
        <strain evidence="7">HL-2020</strain>
        <tissue evidence="7">Leaf</tissue>
    </source>
</reference>
<evidence type="ECO:0000313" key="7">
    <source>
        <dbReference type="EMBL" id="KAF9598061.1"/>
    </source>
</evidence>
<dbReference type="InterPro" id="IPR013815">
    <property type="entry name" value="ATP_grasp_subdomain_1"/>
</dbReference>
<dbReference type="PROSITE" id="PS50011">
    <property type="entry name" value="PROTEIN_KINASE_DOM"/>
    <property type="match status" value="1"/>
</dbReference>
<evidence type="ECO:0000256" key="2">
    <source>
        <dbReference type="ARBA" id="ARBA00022741"/>
    </source>
</evidence>
<name>A0A835LSM9_9MAGN</name>
<dbReference type="Proteomes" id="UP000631114">
    <property type="component" value="Unassembled WGS sequence"/>
</dbReference>
<dbReference type="Gene3D" id="3.30.200.20">
    <property type="entry name" value="Phosphorylase Kinase, domain 1"/>
    <property type="match status" value="1"/>
</dbReference>
<dbReference type="InterPro" id="IPR000115">
    <property type="entry name" value="PRibGlycinamide_synth"/>
</dbReference>
<dbReference type="GO" id="GO:0046872">
    <property type="term" value="F:metal ion binding"/>
    <property type="evidence" value="ECO:0007669"/>
    <property type="project" value="InterPro"/>
</dbReference>
<dbReference type="Gene3D" id="3.30.470.20">
    <property type="entry name" value="ATP-grasp fold, B domain"/>
    <property type="match status" value="1"/>
</dbReference>
<dbReference type="SUPFAM" id="SSF56059">
    <property type="entry name" value="Glutathione synthetase ATP-binding domain-like"/>
    <property type="match status" value="1"/>
</dbReference>
<keyword evidence="8" id="KW-1185">Reference proteome</keyword>
<dbReference type="GO" id="GO:0009113">
    <property type="term" value="P:purine nucleobase biosynthetic process"/>
    <property type="evidence" value="ECO:0007669"/>
    <property type="project" value="InterPro"/>
</dbReference>
<dbReference type="AlphaFoldDB" id="A0A835LSM9"/>
<evidence type="ECO:0000256" key="4">
    <source>
        <dbReference type="PROSITE-ProRule" id="PRU00409"/>
    </source>
</evidence>
<evidence type="ECO:0000259" key="6">
    <source>
        <dbReference type="PROSITE" id="PS50975"/>
    </source>
</evidence>
<protein>
    <submittedName>
        <fullName evidence="7">Uncharacterized protein</fullName>
    </submittedName>
</protein>
<proteinExistence type="predicted"/>
<dbReference type="InterPro" id="IPR008271">
    <property type="entry name" value="Ser/Thr_kinase_AS"/>
</dbReference>
<dbReference type="GO" id="GO:0005524">
    <property type="term" value="F:ATP binding"/>
    <property type="evidence" value="ECO:0007669"/>
    <property type="project" value="UniProtKB-UniRule"/>
</dbReference>
<organism evidence="7 8">
    <name type="scientific">Coptis chinensis</name>
    <dbReference type="NCBI Taxonomy" id="261450"/>
    <lineage>
        <taxon>Eukaryota</taxon>
        <taxon>Viridiplantae</taxon>
        <taxon>Streptophyta</taxon>
        <taxon>Embryophyta</taxon>
        <taxon>Tracheophyta</taxon>
        <taxon>Spermatophyta</taxon>
        <taxon>Magnoliopsida</taxon>
        <taxon>Ranunculales</taxon>
        <taxon>Ranunculaceae</taxon>
        <taxon>Coptidoideae</taxon>
        <taxon>Coptis</taxon>
    </lineage>
</organism>
<gene>
    <name evidence="7" type="ORF">IFM89_024048</name>
</gene>
<dbReference type="GO" id="GO:0004637">
    <property type="term" value="F:phosphoribosylamine-glycine ligase activity"/>
    <property type="evidence" value="ECO:0007669"/>
    <property type="project" value="InterPro"/>
</dbReference>
<accession>A0A835LSM9</accession>
<dbReference type="Gene3D" id="3.30.1490.20">
    <property type="entry name" value="ATP-grasp fold, A domain"/>
    <property type="match status" value="1"/>
</dbReference>
<feature type="domain" description="Protein kinase" evidence="5">
    <location>
        <begin position="1"/>
        <end position="217"/>
    </location>
</feature>
<evidence type="ECO:0000259" key="5">
    <source>
        <dbReference type="PROSITE" id="PS50011"/>
    </source>
</evidence>
<keyword evidence="1" id="KW-0436">Ligase</keyword>
<dbReference type="Pfam" id="PF01071">
    <property type="entry name" value="GARS_A"/>
    <property type="match status" value="1"/>
</dbReference>
<keyword evidence="3 4" id="KW-0067">ATP-binding</keyword>
<feature type="domain" description="ATP-grasp" evidence="6">
    <location>
        <begin position="54"/>
        <end position="261"/>
    </location>
</feature>
<dbReference type="InterPro" id="IPR011761">
    <property type="entry name" value="ATP-grasp"/>
</dbReference>
<dbReference type="SMART" id="SM01209">
    <property type="entry name" value="GARS_A"/>
    <property type="match status" value="1"/>
</dbReference>
<dbReference type="PROSITE" id="PS50975">
    <property type="entry name" value="ATP_GRASP"/>
    <property type="match status" value="1"/>
</dbReference>
<dbReference type="PANTHER" id="PTHR43472:SF1">
    <property type="entry name" value="PHOSPHORIBOSYLAMINE--GLYCINE LIGASE, CHLOROPLASTIC"/>
    <property type="match status" value="1"/>
</dbReference>
<dbReference type="Pfam" id="PF00069">
    <property type="entry name" value="Pkinase"/>
    <property type="match status" value="1"/>
</dbReference>
<evidence type="ECO:0000313" key="8">
    <source>
        <dbReference type="Proteomes" id="UP000631114"/>
    </source>
</evidence>
<dbReference type="SUPFAM" id="SSF56112">
    <property type="entry name" value="Protein kinase-like (PK-like)"/>
    <property type="match status" value="1"/>
</dbReference>
<dbReference type="InterPro" id="IPR011009">
    <property type="entry name" value="Kinase-like_dom_sf"/>
</dbReference>
<dbReference type="PANTHER" id="PTHR43472">
    <property type="entry name" value="PHOSPHORIBOSYLAMINE--GLYCINE LIGASE"/>
    <property type="match status" value="1"/>
</dbReference>
<comment type="caution">
    <text evidence="7">The sequence shown here is derived from an EMBL/GenBank/DDBJ whole genome shotgun (WGS) entry which is preliminary data.</text>
</comment>
<sequence>MDHPNVVSLKHCFFSMTAKNERFLNLVMEYVPETIYRVLRHYSNIFRGLAYIHTVHGVSHKDVKPQNLLVSDLRSCLRFSQIDQLDAKHVGRDGLAAGKGVVVAMTLEEAYEAIDSMLVEGIFGSAGCSVVIEEFLEGEEASFFALVDGENAIPLESAQDHKCVGDGDTRPNTGGIGAYSQAPILTEELKSLVMSSIILLTVKGMSGGRKFVGVLYVGLMIEKTGAPKLIEYNVHFGDPECQVSHNPKLTYLIQVIVKVLEKVLMLKLMPPHMQGNEPTLIWAWSRNFPGSKGNSFIFKIHHKYESVVWHDRMLTTLSLCKEVITNYMVD</sequence>
<dbReference type="EMBL" id="JADFTS010000007">
    <property type="protein sequence ID" value="KAF9598061.1"/>
    <property type="molecule type" value="Genomic_DNA"/>
</dbReference>
<evidence type="ECO:0000256" key="3">
    <source>
        <dbReference type="ARBA" id="ARBA00022840"/>
    </source>
</evidence>
<dbReference type="InterPro" id="IPR000719">
    <property type="entry name" value="Prot_kinase_dom"/>
</dbReference>
<evidence type="ECO:0000256" key="1">
    <source>
        <dbReference type="ARBA" id="ARBA00022598"/>
    </source>
</evidence>
<dbReference type="GO" id="GO:0004672">
    <property type="term" value="F:protein kinase activity"/>
    <property type="evidence" value="ECO:0007669"/>
    <property type="project" value="InterPro"/>
</dbReference>